<dbReference type="Gramene" id="TRITD4Bv1G198640.1">
    <property type="protein sequence ID" value="TRITD4Bv1G198640.1"/>
    <property type="gene ID" value="TRITD4Bv1G198640"/>
</dbReference>
<evidence type="ECO:0000256" key="7">
    <source>
        <dbReference type="ARBA" id="ARBA00023136"/>
    </source>
</evidence>
<feature type="domain" description="Leucine-rich repeat-containing N-terminal plant-type" evidence="9">
    <location>
        <begin position="29"/>
        <end position="65"/>
    </location>
</feature>
<gene>
    <name evidence="10" type="ORF">TRITD_4Bv1G198640</name>
</gene>
<sequence>MTLFSFFFLLFLLCLHALAVSPAPAGRGSDQLALLSFKSTIAPPRGLLASWNTSTHHCSWPGVACGRRHPDRVVSLRMASFNLSGRISPFLGNLSFLRELHLGDNHLAGQIPPELGHLARLRLLSLRVNSLQGSIPVHGSWRMHQPHHA</sequence>
<evidence type="ECO:0000256" key="6">
    <source>
        <dbReference type="ARBA" id="ARBA00022989"/>
    </source>
</evidence>
<dbReference type="GO" id="GO:0016020">
    <property type="term" value="C:membrane"/>
    <property type="evidence" value="ECO:0007669"/>
    <property type="project" value="UniProtKB-SubCell"/>
</dbReference>
<dbReference type="InterPro" id="IPR001611">
    <property type="entry name" value="Leu-rich_rpt"/>
</dbReference>
<dbReference type="Gene3D" id="3.80.10.10">
    <property type="entry name" value="Ribonuclease Inhibitor"/>
    <property type="match status" value="1"/>
</dbReference>
<dbReference type="InterPro" id="IPR053211">
    <property type="entry name" value="DNA_repair-toleration"/>
</dbReference>
<evidence type="ECO:0000259" key="9">
    <source>
        <dbReference type="Pfam" id="PF08263"/>
    </source>
</evidence>
<dbReference type="Pfam" id="PF08263">
    <property type="entry name" value="LRRNT_2"/>
    <property type="match status" value="1"/>
</dbReference>
<feature type="signal peptide" evidence="8">
    <location>
        <begin position="1"/>
        <end position="19"/>
    </location>
</feature>
<dbReference type="InterPro" id="IPR032675">
    <property type="entry name" value="LRR_dom_sf"/>
</dbReference>
<keyword evidence="6" id="KW-1133">Transmembrane helix</keyword>
<dbReference type="AlphaFoldDB" id="A0A9R0TBY4"/>
<reference evidence="10 11" key="1">
    <citation type="submission" date="2017-09" db="EMBL/GenBank/DDBJ databases">
        <authorList>
            <consortium name="International Durum Wheat Genome Sequencing Consortium (IDWGSC)"/>
            <person name="Milanesi L."/>
        </authorList>
    </citation>
    <scope>NUCLEOTIDE SEQUENCE [LARGE SCALE GENOMIC DNA]</scope>
    <source>
        <strain evidence="11">cv. Svevo</strain>
    </source>
</reference>
<keyword evidence="2" id="KW-0433">Leucine-rich repeat</keyword>
<evidence type="ECO:0000256" key="4">
    <source>
        <dbReference type="ARBA" id="ARBA00022729"/>
    </source>
</evidence>
<keyword evidence="5" id="KW-0677">Repeat</keyword>
<keyword evidence="11" id="KW-1185">Reference proteome</keyword>
<accession>A0A9R0TBY4</accession>
<evidence type="ECO:0000256" key="5">
    <source>
        <dbReference type="ARBA" id="ARBA00022737"/>
    </source>
</evidence>
<organism evidence="10 11">
    <name type="scientific">Triticum turgidum subsp. durum</name>
    <name type="common">Durum wheat</name>
    <name type="synonym">Triticum durum</name>
    <dbReference type="NCBI Taxonomy" id="4567"/>
    <lineage>
        <taxon>Eukaryota</taxon>
        <taxon>Viridiplantae</taxon>
        <taxon>Streptophyta</taxon>
        <taxon>Embryophyta</taxon>
        <taxon>Tracheophyta</taxon>
        <taxon>Spermatophyta</taxon>
        <taxon>Magnoliopsida</taxon>
        <taxon>Liliopsida</taxon>
        <taxon>Poales</taxon>
        <taxon>Poaceae</taxon>
        <taxon>BOP clade</taxon>
        <taxon>Pooideae</taxon>
        <taxon>Triticodae</taxon>
        <taxon>Triticeae</taxon>
        <taxon>Triticinae</taxon>
        <taxon>Triticum</taxon>
    </lineage>
</organism>
<dbReference type="PANTHER" id="PTHR48060:SF21">
    <property type="entry name" value="L DOMAIN-LIKE PROTEIN"/>
    <property type="match status" value="1"/>
</dbReference>
<evidence type="ECO:0000313" key="10">
    <source>
        <dbReference type="EMBL" id="VAI11048.1"/>
    </source>
</evidence>
<evidence type="ECO:0000256" key="2">
    <source>
        <dbReference type="ARBA" id="ARBA00022614"/>
    </source>
</evidence>
<dbReference type="FunFam" id="3.80.10.10:FF:000129">
    <property type="entry name" value="Leucine-rich repeat receptor-like kinase"/>
    <property type="match status" value="1"/>
</dbReference>
<keyword evidence="4 8" id="KW-0732">Signal</keyword>
<dbReference type="SUPFAM" id="SSF52058">
    <property type="entry name" value="L domain-like"/>
    <property type="match status" value="1"/>
</dbReference>
<feature type="chain" id="PRO_5040143556" description="Leucine-rich repeat-containing N-terminal plant-type domain-containing protein" evidence="8">
    <location>
        <begin position="20"/>
        <end position="149"/>
    </location>
</feature>
<protein>
    <recommendedName>
        <fullName evidence="9">Leucine-rich repeat-containing N-terminal plant-type domain-containing protein</fullName>
    </recommendedName>
</protein>
<evidence type="ECO:0000256" key="1">
    <source>
        <dbReference type="ARBA" id="ARBA00004167"/>
    </source>
</evidence>
<evidence type="ECO:0000313" key="11">
    <source>
        <dbReference type="Proteomes" id="UP000324705"/>
    </source>
</evidence>
<dbReference type="Pfam" id="PF00560">
    <property type="entry name" value="LRR_1"/>
    <property type="match status" value="1"/>
</dbReference>
<dbReference type="InterPro" id="IPR013210">
    <property type="entry name" value="LRR_N_plant-typ"/>
</dbReference>
<comment type="subcellular location">
    <subcellularLocation>
        <location evidence="1">Membrane</location>
        <topology evidence="1">Single-pass membrane protein</topology>
    </subcellularLocation>
</comment>
<name>A0A9R0TBY4_TRITD</name>
<evidence type="ECO:0000256" key="3">
    <source>
        <dbReference type="ARBA" id="ARBA00022692"/>
    </source>
</evidence>
<dbReference type="Proteomes" id="UP000324705">
    <property type="component" value="Chromosome 4B"/>
</dbReference>
<proteinExistence type="predicted"/>
<dbReference type="EMBL" id="LT934118">
    <property type="protein sequence ID" value="VAI11048.1"/>
    <property type="molecule type" value="Genomic_DNA"/>
</dbReference>
<evidence type="ECO:0000256" key="8">
    <source>
        <dbReference type="SAM" id="SignalP"/>
    </source>
</evidence>
<keyword evidence="7" id="KW-0472">Membrane</keyword>
<dbReference type="PANTHER" id="PTHR48060">
    <property type="entry name" value="DNA DAMAGE-REPAIR/TOLERATION PROTEIN DRT100"/>
    <property type="match status" value="1"/>
</dbReference>
<keyword evidence="3" id="KW-0812">Transmembrane</keyword>